<evidence type="ECO:0000313" key="2">
    <source>
        <dbReference type="Proteomes" id="UP000729402"/>
    </source>
</evidence>
<sequence length="122" mass="12836">MAGGEDDIGQGERWRMFPSSVAASSPTAHAADHVVLVALQRPHPDSSLHCLASAACPSTAPCLILVSAARASAAPCLVLEPVPPEPIATSSEPRQLLLVLDGWTTILFAAEKREVRFEIGNN</sequence>
<comment type="caution">
    <text evidence="1">The sequence shown here is derived from an EMBL/GenBank/DDBJ whole genome shotgun (WGS) entry which is preliminary data.</text>
</comment>
<keyword evidence="2" id="KW-1185">Reference proteome</keyword>
<organism evidence="1 2">
    <name type="scientific">Zizania palustris</name>
    <name type="common">Northern wild rice</name>
    <dbReference type="NCBI Taxonomy" id="103762"/>
    <lineage>
        <taxon>Eukaryota</taxon>
        <taxon>Viridiplantae</taxon>
        <taxon>Streptophyta</taxon>
        <taxon>Embryophyta</taxon>
        <taxon>Tracheophyta</taxon>
        <taxon>Spermatophyta</taxon>
        <taxon>Magnoliopsida</taxon>
        <taxon>Liliopsida</taxon>
        <taxon>Poales</taxon>
        <taxon>Poaceae</taxon>
        <taxon>BOP clade</taxon>
        <taxon>Oryzoideae</taxon>
        <taxon>Oryzeae</taxon>
        <taxon>Zizaniinae</taxon>
        <taxon>Zizania</taxon>
    </lineage>
</organism>
<name>A0A8J5V3F4_ZIZPA</name>
<dbReference type="EMBL" id="JAAALK010000290">
    <property type="protein sequence ID" value="KAG8045001.1"/>
    <property type="molecule type" value="Genomic_DNA"/>
</dbReference>
<reference evidence="1" key="1">
    <citation type="journal article" date="2021" name="bioRxiv">
        <title>Whole Genome Assembly and Annotation of Northern Wild Rice, Zizania palustris L., Supports a Whole Genome Duplication in the Zizania Genus.</title>
        <authorList>
            <person name="Haas M."/>
            <person name="Kono T."/>
            <person name="Macchietto M."/>
            <person name="Millas R."/>
            <person name="McGilp L."/>
            <person name="Shao M."/>
            <person name="Duquette J."/>
            <person name="Hirsch C.N."/>
            <person name="Kimball J."/>
        </authorList>
    </citation>
    <scope>NUCLEOTIDE SEQUENCE</scope>
    <source>
        <tissue evidence="1">Fresh leaf tissue</tissue>
    </source>
</reference>
<protein>
    <submittedName>
        <fullName evidence="1">Uncharacterized protein</fullName>
    </submittedName>
</protein>
<evidence type="ECO:0000313" key="1">
    <source>
        <dbReference type="EMBL" id="KAG8045001.1"/>
    </source>
</evidence>
<proteinExistence type="predicted"/>
<dbReference type="Proteomes" id="UP000729402">
    <property type="component" value="Unassembled WGS sequence"/>
</dbReference>
<dbReference type="AlphaFoldDB" id="A0A8J5V3F4"/>
<reference evidence="1" key="2">
    <citation type="submission" date="2021-02" db="EMBL/GenBank/DDBJ databases">
        <authorList>
            <person name="Kimball J.A."/>
            <person name="Haas M.W."/>
            <person name="Macchietto M."/>
            <person name="Kono T."/>
            <person name="Duquette J."/>
            <person name="Shao M."/>
        </authorList>
    </citation>
    <scope>NUCLEOTIDE SEQUENCE</scope>
    <source>
        <tissue evidence="1">Fresh leaf tissue</tissue>
    </source>
</reference>
<accession>A0A8J5V3F4</accession>
<gene>
    <name evidence="1" type="ORF">GUJ93_ZPchr0008g13620</name>
</gene>